<organism evidence="1 2">
    <name type="scientific">Anabaena sphaerica FACHB-251</name>
    <dbReference type="NCBI Taxonomy" id="2692883"/>
    <lineage>
        <taxon>Bacteria</taxon>
        <taxon>Bacillati</taxon>
        <taxon>Cyanobacteriota</taxon>
        <taxon>Cyanophyceae</taxon>
        <taxon>Nostocales</taxon>
        <taxon>Nostocaceae</taxon>
        <taxon>Anabaena</taxon>
    </lineage>
</organism>
<accession>A0A926ZYR4</accession>
<protein>
    <submittedName>
        <fullName evidence="1">Uncharacterized protein</fullName>
    </submittedName>
</protein>
<keyword evidence="2" id="KW-1185">Reference proteome</keyword>
<dbReference type="Proteomes" id="UP000662185">
    <property type="component" value="Unassembled WGS sequence"/>
</dbReference>
<sequence length="107" mass="11992">MSDNIQTNKSDLFIGVSEKEMESASGGRSSVPLGMLYIFSEHTNIYTRGLSEMNISQDNFSGTSRNETEYQFSRTTFVLFSLFGGGSRQFNKLTKGGSFLSRILNFF</sequence>
<proteinExistence type="predicted"/>
<dbReference type="EMBL" id="JACJQU010000002">
    <property type="protein sequence ID" value="MBD2292972.1"/>
    <property type="molecule type" value="Genomic_DNA"/>
</dbReference>
<dbReference type="AlphaFoldDB" id="A0A926ZYR4"/>
<comment type="caution">
    <text evidence="1">The sequence shown here is derived from an EMBL/GenBank/DDBJ whole genome shotgun (WGS) entry which is preliminary data.</text>
</comment>
<reference evidence="2" key="1">
    <citation type="journal article" date="2020" name="ISME J.">
        <title>Comparative genomics reveals insights into cyanobacterial evolution and habitat adaptation.</title>
        <authorList>
            <person name="Chen M.Y."/>
            <person name="Teng W.K."/>
            <person name="Zhao L."/>
            <person name="Hu C.X."/>
            <person name="Zhou Y.K."/>
            <person name="Han B.P."/>
            <person name="Song L.R."/>
            <person name="Shu W.S."/>
        </authorList>
    </citation>
    <scope>NUCLEOTIDE SEQUENCE [LARGE SCALE GENOMIC DNA]</scope>
    <source>
        <strain evidence="2">FACHB-251</strain>
    </source>
</reference>
<dbReference type="RefSeq" id="WP_190557870.1">
    <property type="nucleotide sequence ID" value="NZ_JACJQU010000002.1"/>
</dbReference>
<evidence type="ECO:0000313" key="2">
    <source>
        <dbReference type="Proteomes" id="UP000662185"/>
    </source>
</evidence>
<gene>
    <name evidence="1" type="ORF">H6G06_05615</name>
</gene>
<name>A0A926ZYR4_9NOST</name>
<evidence type="ECO:0000313" key="1">
    <source>
        <dbReference type="EMBL" id="MBD2292972.1"/>
    </source>
</evidence>